<protein>
    <submittedName>
        <fullName evidence="2">SGNH superfamily hydrolase</fullName>
    </submittedName>
</protein>
<proteinExistence type="predicted"/>
<sequence>MEEIKMVKKLLFLISLITLNVIIIPTKVQADQHSITLVAIGDSLTYGVGDNNKNGGYVGDIKKEMKQKQKVNVRTINYGVPGERSDQILKRIETKQNIRNTIKKADAITITAGGNDIMQVMKGNPAAMKNDKMQPVISKNEQIFQNNILKIFTEIHKINPDVPVYMFSIYNPFYVYFPNLKKMQVYTDQWNNLSKQTINQQEKVYFIDVNKKLSEGQYYHHEKKNILNESKTDLDSIENKKLKNIVESNSSDAKNQFLSSDDNFHPNNKGYEYMSNKLYERMKDTKNEWK</sequence>
<dbReference type="SUPFAM" id="SSF52266">
    <property type="entry name" value="SGNH hydrolase"/>
    <property type="match status" value="1"/>
</dbReference>
<evidence type="ECO:0000313" key="3">
    <source>
        <dbReference type="Proteomes" id="UP000051054"/>
    </source>
</evidence>
<evidence type="ECO:0000259" key="1">
    <source>
        <dbReference type="Pfam" id="PF13472"/>
    </source>
</evidence>
<organism evidence="2 3">
    <name type="scientific">Ligilactobacillus hayakitensis DSM 18933 = JCM 14209</name>
    <dbReference type="NCBI Taxonomy" id="1423755"/>
    <lineage>
        <taxon>Bacteria</taxon>
        <taxon>Bacillati</taxon>
        <taxon>Bacillota</taxon>
        <taxon>Bacilli</taxon>
        <taxon>Lactobacillales</taxon>
        <taxon>Lactobacillaceae</taxon>
        <taxon>Ligilactobacillus</taxon>
    </lineage>
</organism>
<dbReference type="Pfam" id="PF13472">
    <property type="entry name" value="Lipase_GDSL_2"/>
    <property type="match status" value="1"/>
</dbReference>
<dbReference type="STRING" id="1423755.FC40_GL000757"/>
<dbReference type="InterPro" id="IPR036514">
    <property type="entry name" value="SGNH_hydro_sf"/>
</dbReference>
<dbReference type="PANTHER" id="PTHR30383:SF27">
    <property type="entry name" value="SPORE GERMINATION LIPASE LIPC"/>
    <property type="match status" value="1"/>
</dbReference>
<reference evidence="2 3" key="1">
    <citation type="journal article" date="2015" name="Genome Announc.">
        <title>Expanding the biotechnology potential of lactobacilli through comparative genomics of 213 strains and associated genera.</title>
        <authorList>
            <person name="Sun Z."/>
            <person name="Harris H.M."/>
            <person name="McCann A."/>
            <person name="Guo C."/>
            <person name="Argimon S."/>
            <person name="Zhang W."/>
            <person name="Yang X."/>
            <person name="Jeffery I.B."/>
            <person name="Cooney J.C."/>
            <person name="Kagawa T.F."/>
            <person name="Liu W."/>
            <person name="Song Y."/>
            <person name="Salvetti E."/>
            <person name="Wrobel A."/>
            <person name="Rasinkangas P."/>
            <person name="Parkhill J."/>
            <person name="Rea M.C."/>
            <person name="O'Sullivan O."/>
            <person name="Ritari J."/>
            <person name="Douillard F.P."/>
            <person name="Paul Ross R."/>
            <person name="Yang R."/>
            <person name="Briner A.E."/>
            <person name="Felis G.E."/>
            <person name="de Vos W.M."/>
            <person name="Barrangou R."/>
            <person name="Klaenhammer T.R."/>
            <person name="Caufield P.W."/>
            <person name="Cui Y."/>
            <person name="Zhang H."/>
            <person name="O'Toole P.W."/>
        </authorList>
    </citation>
    <scope>NUCLEOTIDE SEQUENCE [LARGE SCALE GENOMIC DNA]</scope>
    <source>
        <strain evidence="2 3">DSM 18933</strain>
    </source>
</reference>
<evidence type="ECO:0000313" key="2">
    <source>
        <dbReference type="EMBL" id="KRM18968.1"/>
    </source>
</evidence>
<dbReference type="Gene3D" id="3.40.50.1110">
    <property type="entry name" value="SGNH hydrolase"/>
    <property type="match status" value="1"/>
</dbReference>
<keyword evidence="2" id="KW-0378">Hydrolase</keyword>
<dbReference type="InterPro" id="IPR051532">
    <property type="entry name" value="Ester_Hydrolysis_Enzymes"/>
</dbReference>
<dbReference type="PANTHER" id="PTHR30383">
    <property type="entry name" value="THIOESTERASE 1/PROTEASE 1/LYSOPHOSPHOLIPASE L1"/>
    <property type="match status" value="1"/>
</dbReference>
<dbReference type="CDD" id="cd04506">
    <property type="entry name" value="SGNH_hydrolase_YpmR_like"/>
    <property type="match status" value="1"/>
</dbReference>
<comment type="caution">
    <text evidence="2">The sequence shown here is derived from an EMBL/GenBank/DDBJ whole genome shotgun (WGS) entry which is preliminary data.</text>
</comment>
<dbReference type="eggNOG" id="COG2755">
    <property type="taxonomic scope" value="Bacteria"/>
</dbReference>
<feature type="domain" description="SGNH hydrolase-type esterase" evidence="1">
    <location>
        <begin position="39"/>
        <end position="217"/>
    </location>
</feature>
<dbReference type="AlphaFoldDB" id="A0A0R1WM35"/>
<accession>A0A0R1WM35</accession>
<dbReference type="InterPro" id="IPR013830">
    <property type="entry name" value="SGNH_hydro"/>
</dbReference>
<dbReference type="Proteomes" id="UP000051054">
    <property type="component" value="Unassembled WGS sequence"/>
</dbReference>
<keyword evidence="3" id="KW-1185">Reference proteome</keyword>
<gene>
    <name evidence="2" type="ORF">FC40_GL000757</name>
</gene>
<dbReference type="PATRIC" id="fig|1423755.3.peg.810"/>
<dbReference type="GO" id="GO:0004622">
    <property type="term" value="F:phosphatidylcholine lysophospholipase activity"/>
    <property type="evidence" value="ECO:0007669"/>
    <property type="project" value="TreeGrafter"/>
</dbReference>
<dbReference type="OrthoDB" id="252349at2"/>
<dbReference type="EMBL" id="AZGD01000090">
    <property type="protein sequence ID" value="KRM18968.1"/>
    <property type="molecule type" value="Genomic_DNA"/>
</dbReference>
<name>A0A0R1WM35_9LACO</name>